<dbReference type="PROSITE" id="PS50977">
    <property type="entry name" value="HTH_TETR_2"/>
    <property type="match status" value="1"/>
</dbReference>
<reference evidence="6" key="2">
    <citation type="submission" date="2020-09" db="EMBL/GenBank/DDBJ databases">
        <authorList>
            <person name="Sun Q."/>
            <person name="Zhou Y."/>
        </authorList>
    </citation>
    <scope>NUCLEOTIDE SEQUENCE</scope>
    <source>
        <strain evidence="6">CGMCC 1.3617</strain>
    </source>
</reference>
<dbReference type="InterPro" id="IPR001647">
    <property type="entry name" value="HTH_TetR"/>
</dbReference>
<sequence length="219" mass="23646">MDAALLDALDLPGVFPARQERSRAVVLALVEAGLDLLRDRSFDALSIADLCAAAGVTTGSFYARFESKEAFLHAVQQLVVAESLRDMEARLRPERYAGLSLSAFLDRLAANAVRWRRRHEGFIRASLRAAQADVGAWSPMRELGREQVERVLPIILGLLGPAAGPGAADGVRFAFQILFGTLNNMTLVDPGPFGIHDAATPRLLAEAMARLIEAEAARG</sequence>
<dbReference type="InterPro" id="IPR009057">
    <property type="entry name" value="Homeodomain-like_sf"/>
</dbReference>
<feature type="DNA-binding region" description="H-T-H motif" evidence="4">
    <location>
        <begin position="46"/>
        <end position="65"/>
    </location>
</feature>
<evidence type="ECO:0000259" key="5">
    <source>
        <dbReference type="PROSITE" id="PS50977"/>
    </source>
</evidence>
<evidence type="ECO:0000256" key="1">
    <source>
        <dbReference type="ARBA" id="ARBA00023015"/>
    </source>
</evidence>
<accession>A0A917KED9</accession>
<dbReference type="GO" id="GO:0003677">
    <property type="term" value="F:DNA binding"/>
    <property type="evidence" value="ECO:0007669"/>
    <property type="project" value="UniProtKB-UniRule"/>
</dbReference>
<evidence type="ECO:0000256" key="3">
    <source>
        <dbReference type="ARBA" id="ARBA00023163"/>
    </source>
</evidence>
<protein>
    <submittedName>
        <fullName evidence="6">TetR family transcriptional regulator</fullName>
    </submittedName>
</protein>
<dbReference type="SUPFAM" id="SSF46689">
    <property type="entry name" value="Homeodomain-like"/>
    <property type="match status" value="1"/>
</dbReference>
<evidence type="ECO:0000256" key="2">
    <source>
        <dbReference type="ARBA" id="ARBA00023125"/>
    </source>
</evidence>
<dbReference type="Pfam" id="PF00440">
    <property type="entry name" value="TetR_N"/>
    <property type="match status" value="1"/>
</dbReference>
<organism evidence="6 7">
    <name type="scientific">Neoroseomonas lacus</name>
    <dbReference type="NCBI Taxonomy" id="287609"/>
    <lineage>
        <taxon>Bacteria</taxon>
        <taxon>Pseudomonadati</taxon>
        <taxon>Pseudomonadota</taxon>
        <taxon>Alphaproteobacteria</taxon>
        <taxon>Acetobacterales</taxon>
        <taxon>Acetobacteraceae</taxon>
        <taxon>Neoroseomonas</taxon>
    </lineage>
</organism>
<evidence type="ECO:0000313" key="7">
    <source>
        <dbReference type="Proteomes" id="UP000661507"/>
    </source>
</evidence>
<proteinExistence type="predicted"/>
<dbReference type="PANTHER" id="PTHR47506:SF1">
    <property type="entry name" value="HTH-TYPE TRANSCRIPTIONAL REGULATOR YJDC"/>
    <property type="match status" value="1"/>
</dbReference>
<evidence type="ECO:0000313" key="6">
    <source>
        <dbReference type="EMBL" id="GGJ11129.1"/>
    </source>
</evidence>
<dbReference type="Proteomes" id="UP000661507">
    <property type="component" value="Unassembled WGS sequence"/>
</dbReference>
<keyword evidence="1" id="KW-0805">Transcription regulation</keyword>
<reference evidence="6" key="1">
    <citation type="journal article" date="2014" name="Int. J. Syst. Evol. Microbiol.">
        <title>Complete genome sequence of Corynebacterium casei LMG S-19264T (=DSM 44701T), isolated from a smear-ripened cheese.</title>
        <authorList>
            <consortium name="US DOE Joint Genome Institute (JGI-PGF)"/>
            <person name="Walter F."/>
            <person name="Albersmeier A."/>
            <person name="Kalinowski J."/>
            <person name="Ruckert C."/>
        </authorList>
    </citation>
    <scope>NUCLEOTIDE SEQUENCE</scope>
    <source>
        <strain evidence="6">CGMCC 1.3617</strain>
    </source>
</reference>
<gene>
    <name evidence="6" type="ORF">GCM10011320_17850</name>
</gene>
<evidence type="ECO:0000256" key="4">
    <source>
        <dbReference type="PROSITE-ProRule" id="PRU00335"/>
    </source>
</evidence>
<keyword evidence="3" id="KW-0804">Transcription</keyword>
<keyword evidence="2 4" id="KW-0238">DNA-binding</keyword>
<name>A0A917KED9_9PROT</name>
<feature type="domain" description="HTH tetR-type" evidence="5">
    <location>
        <begin position="23"/>
        <end position="83"/>
    </location>
</feature>
<dbReference type="PROSITE" id="PS01081">
    <property type="entry name" value="HTH_TETR_1"/>
    <property type="match status" value="1"/>
</dbReference>
<dbReference type="RefSeq" id="WP_188966697.1">
    <property type="nucleotide sequence ID" value="NZ_BMKW01000004.1"/>
</dbReference>
<keyword evidence="7" id="KW-1185">Reference proteome</keyword>
<dbReference type="InterPro" id="IPR023772">
    <property type="entry name" value="DNA-bd_HTH_TetR-type_CS"/>
</dbReference>
<dbReference type="EMBL" id="BMKW01000004">
    <property type="protein sequence ID" value="GGJ11129.1"/>
    <property type="molecule type" value="Genomic_DNA"/>
</dbReference>
<dbReference type="Gene3D" id="1.10.357.10">
    <property type="entry name" value="Tetracycline Repressor, domain 2"/>
    <property type="match status" value="1"/>
</dbReference>
<dbReference type="AlphaFoldDB" id="A0A917KED9"/>
<dbReference type="PANTHER" id="PTHR47506">
    <property type="entry name" value="TRANSCRIPTIONAL REGULATORY PROTEIN"/>
    <property type="match status" value="1"/>
</dbReference>
<comment type="caution">
    <text evidence="6">The sequence shown here is derived from an EMBL/GenBank/DDBJ whole genome shotgun (WGS) entry which is preliminary data.</text>
</comment>